<dbReference type="AlphaFoldDB" id="A0A2D2CVI8"/>
<dbReference type="RefSeq" id="WP_003610861.1">
    <property type="nucleotide sequence ID" value="NZ_ADVE02000001.1"/>
</dbReference>
<organism evidence="14 15">
    <name type="scientific">Methylosinus trichosporium (strain ATCC 35070 / NCIMB 11131 / UNIQEM 75 / OB3b)</name>
    <dbReference type="NCBI Taxonomy" id="595536"/>
    <lineage>
        <taxon>Bacteria</taxon>
        <taxon>Pseudomonadati</taxon>
        <taxon>Pseudomonadota</taxon>
        <taxon>Alphaproteobacteria</taxon>
        <taxon>Hyphomicrobiales</taxon>
        <taxon>Methylocystaceae</taxon>
        <taxon>Methylosinus</taxon>
    </lineage>
</organism>
<dbReference type="STRING" id="595536.GCA_000178815_00711"/>
<dbReference type="GO" id="GO:0008677">
    <property type="term" value="F:2-dehydropantoate 2-reductase activity"/>
    <property type="evidence" value="ECO:0007669"/>
    <property type="project" value="UniProtKB-EC"/>
</dbReference>
<evidence type="ECO:0000256" key="6">
    <source>
        <dbReference type="ARBA" id="ARBA00022655"/>
    </source>
</evidence>
<evidence type="ECO:0000259" key="13">
    <source>
        <dbReference type="Pfam" id="PF08546"/>
    </source>
</evidence>
<evidence type="ECO:0000256" key="10">
    <source>
        <dbReference type="ARBA" id="ARBA00048793"/>
    </source>
</evidence>
<evidence type="ECO:0000256" key="5">
    <source>
        <dbReference type="ARBA" id="ARBA00019465"/>
    </source>
</evidence>
<dbReference type="Gene3D" id="1.10.1040.10">
    <property type="entry name" value="N-(1-d-carboxylethyl)-l-norvaline Dehydrogenase, domain 2"/>
    <property type="match status" value="1"/>
</dbReference>
<evidence type="ECO:0000313" key="15">
    <source>
        <dbReference type="Proteomes" id="UP000230709"/>
    </source>
</evidence>
<dbReference type="SUPFAM" id="SSF51735">
    <property type="entry name" value="NAD(P)-binding Rossmann-fold domains"/>
    <property type="match status" value="1"/>
</dbReference>
<dbReference type="InterPro" id="IPR013752">
    <property type="entry name" value="KPA_reductase"/>
</dbReference>
<dbReference type="EC" id="1.1.1.169" evidence="4 11"/>
<dbReference type="PANTHER" id="PTHR21708:SF26">
    <property type="entry name" value="2-DEHYDROPANTOATE 2-REDUCTASE"/>
    <property type="match status" value="1"/>
</dbReference>
<protein>
    <recommendedName>
        <fullName evidence="5 11">2-dehydropantoate 2-reductase</fullName>
        <ecNumber evidence="4 11">1.1.1.169</ecNumber>
    </recommendedName>
    <alternativeName>
        <fullName evidence="9 11">Ketopantoate reductase</fullName>
    </alternativeName>
</protein>
<name>A0A2D2CVI8_METT3</name>
<comment type="pathway">
    <text evidence="2 11">Cofactor biosynthesis; (R)-pantothenate biosynthesis; (R)-pantoate from 3-methyl-2-oxobutanoate: step 2/2.</text>
</comment>
<dbReference type="InterPro" id="IPR013328">
    <property type="entry name" value="6PGD_dom2"/>
</dbReference>
<gene>
    <name evidence="14" type="ORF">CQW49_01170</name>
</gene>
<reference evidence="15" key="1">
    <citation type="submission" date="2017-10" db="EMBL/GenBank/DDBJ databases">
        <title>Completed PacBio SMRT sequence of Methylosinus trichosporium OB3b reveals presence of a third large plasmid.</title>
        <authorList>
            <person name="Charles T.C."/>
            <person name="Lynch M.D.J."/>
            <person name="Heil J.R."/>
            <person name="Cheng J."/>
        </authorList>
    </citation>
    <scope>NUCLEOTIDE SEQUENCE [LARGE SCALE GENOMIC DNA]</scope>
    <source>
        <strain evidence="15">OB3b</strain>
    </source>
</reference>
<evidence type="ECO:0000256" key="8">
    <source>
        <dbReference type="ARBA" id="ARBA00023002"/>
    </source>
</evidence>
<dbReference type="UniPathway" id="UPA00028">
    <property type="reaction ID" value="UER00004"/>
</dbReference>
<dbReference type="InterPro" id="IPR036291">
    <property type="entry name" value="NAD(P)-bd_dom_sf"/>
</dbReference>
<evidence type="ECO:0000313" key="14">
    <source>
        <dbReference type="EMBL" id="ATQ66659.1"/>
    </source>
</evidence>
<evidence type="ECO:0000256" key="4">
    <source>
        <dbReference type="ARBA" id="ARBA00013014"/>
    </source>
</evidence>
<sequence>MRIAILGAGGVGGYYGGRLVEAGADVTFLLREARARLLAERGLVIESPLGDARLSVKTATRVDSPFDLVILACKAYDLDAALETIAGAVGPGTAILPLLNGLVHLDIVAERFPRAKVFGGVAQISSTLDENGVLHHFGERNRIIFGTRDGSRDARLAAVETAFANTPVEARHVDDIDRWMWEKFVLLAALAGITSLMRASLGDVLATPAGERLILQLRDECKRVARAEGWAPSPESEALLAVLTERGSSLKASMLRDIERGAPTEGEHILGDMHARAVRAGIETPILEIALTHVRAYEIGRRERA</sequence>
<comment type="function">
    <text evidence="1 11">Catalyzes the NADPH-dependent reduction of ketopantoate into pantoic acid.</text>
</comment>
<keyword evidence="7 11" id="KW-0521">NADP</keyword>
<evidence type="ECO:0000259" key="12">
    <source>
        <dbReference type="Pfam" id="PF02558"/>
    </source>
</evidence>
<dbReference type="InterPro" id="IPR051402">
    <property type="entry name" value="KPR-Related"/>
</dbReference>
<feature type="domain" description="Ketopantoate reductase C-terminal" evidence="13">
    <location>
        <begin position="175"/>
        <end position="298"/>
    </location>
</feature>
<dbReference type="EMBL" id="CP023737">
    <property type="protein sequence ID" value="ATQ66659.1"/>
    <property type="molecule type" value="Genomic_DNA"/>
</dbReference>
<evidence type="ECO:0000256" key="3">
    <source>
        <dbReference type="ARBA" id="ARBA00007870"/>
    </source>
</evidence>
<keyword evidence="15" id="KW-1185">Reference proteome</keyword>
<dbReference type="GO" id="GO:0005737">
    <property type="term" value="C:cytoplasm"/>
    <property type="evidence" value="ECO:0007669"/>
    <property type="project" value="TreeGrafter"/>
</dbReference>
<dbReference type="FunFam" id="1.10.1040.10:FF:000017">
    <property type="entry name" value="2-dehydropantoate 2-reductase"/>
    <property type="match status" value="1"/>
</dbReference>
<dbReference type="FunFam" id="3.40.50.720:FF:000307">
    <property type="entry name" value="2-dehydropantoate 2-reductase"/>
    <property type="match status" value="1"/>
</dbReference>
<evidence type="ECO:0000256" key="9">
    <source>
        <dbReference type="ARBA" id="ARBA00032024"/>
    </source>
</evidence>
<dbReference type="InterPro" id="IPR013332">
    <property type="entry name" value="KPR_N"/>
</dbReference>
<dbReference type="Pfam" id="PF02558">
    <property type="entry name" value="ApbA"/>
    <property type="match status" value="1"/>
</dbReference>
<evidence type="ECO:0000256" key="7">
    <source>
        <dbReference type="ARBA" id="ARBA00022857"/>
    </source>
</evidence>
<dbReference type="Proteomes" id="UP000230709">
    <property type="component" value="Chromosome"/>
</dbReference>
<feature type="domain" description="Ketopantoate reductase N-terminal" evidence="12">
    <location>
        <begin position="3"/>
        <end position="149"/>
    </location>
</feature>
<evidence type="ECO:0000256" key="1">
    <source>
        <dbReference type="ARBA" id="ARBA00002919"/>
    </source>
</evidence>
<comment type="similarity">
    <text evidence="3 11">Belongs to the ketopantoate reductase family.</text>
</comment>
<dbReference type="Gene3D" id="3.40.50.720">
    <property type="entry name" value="NAD(P)-binding Rossmann-like Domain"/>
    <property type="match status" value="1"/>
</dbReference>
<accession>A0A2D2CVI8</accession>
<proteinExistence type="inferred from homology"/>
<keyword evidence="6 11" id="KW-0566">Pantothenate biosynthesis</keyword>
<dbReference type="Pfam" id="PF08546">
    <property type="entry name" value="ApbA_C"/>
    <property type="match status" value="1"/>
</dbReference>
<comment type="catalytic activity">
    <reaction evidence="10 11">
        <text>(R)-pantoate + NADP(+) = 2-dehydropantoate + NADPH + H(+)</text>
        <dbReference type="Rhea" id="RHEA:16233"/>
        <dbReference type="ChEBI" id="CHEBI:11561"/>
        <dbReference type="ChEBI" id="CHEBI:15378"/>
        <dbReference type="ChEBI" id="CHEBI:15980"/>
        <dbReference type="ChEBI" id="CHEBI:57783"/>
        <dbReference type="ChEBI" id="CHEBI:58349"/>
        <dbReference type="EC" id="1.1.1.169"/>
    </reaction>
</comment>
<keyword evidence="8 11" id="KW-0560">Oxidoreductase</keyword>
<evidence type="ECO:0000256" key="2">
    <source>
        <dbReference type="ARBA" id="ARBA00004994"/>
    </source>
</evidence>
<dbReference type="InterPro" id="IPR008927">
    <property type="entry name" value="6-PGluconate_DH-like_C_sf"/>
</dbReference>
<dbReference type="KEGG" id="mtw:CQW49_01170"/>
<dbReference type="PANTHER" id="PTHR21708">
    <property type="entry name" value="PROBABLE 2-DEHYDROPANTOATE 2-REDUCTASE"/>
    <property type="match status" value="1"/>
</dbReference>
<dbReference type="GO" id="GO:0015940">
    <property type="term" value="P:pantothenate biosynthetic process"/>
    <property type="evidence" value="ECO:0007669"/>
    <property type="project" value="UniProtKB-UniPathway"/>
</dbReference>
<dbReference type="SUPFAM" id="SSF48179">
    <property type="entry name" value="6-phosphogluconate dehydrogenase C-terminal domain-like"/>
    <property type="match status" value="1"/>
</dbReference>
<dbReference type="NCBIfam" id="TIGR00745">
    <property type="entry name" value="apbA_panE"/>
    <property type="match status" value="1"/>
</dbReference>
<dbReference type="InterPro" id="IPR003710">
    <property type="entry name" value="ApbA"/>
</dbReference>
<evidence type="ECO:0000256" key="11">
    <source>
        <dbReference type="RuleBase" id="RU362068"/>
    </source>
</evidence>